<dbReference type="Proteomes" id="UP000054279">
    <property type="component" value="Unassembled WGS sequence"/>
</dbReference>
<evidence type="ECO:0000313" key="1">
    <source>
        <dbReference type="EMBL" id="KIJ40938.1"/>
    </source>
</evidence>
<dbReference type="HOGENOM" id="CLU_1866407_0_0_1"/>
<protein>
    <submittedName>
        <fullName evidence="1">Uncharacterized protein</fullName>
    </submittedName>
</protein>
<dbReference type="EMBL" id="KN837140">
    <property type="protein sequence ID" value="KIJ40938.1"/>
    <property type="molecule type" value="Genomic_DNA"/>
</dbReference>
<proteinExistence type="predicted"/>
<name>A0A0C9UCX1_SPHS4</name>
<gene>
    <name evidence="1" type="ORF">M422DRAFT_68444</name>
</gene>
<accession>A0A0C9UCX1</accession>
<organism evidence="1 2">
    <name type="scientific">Sphaerobolus stellatus (strain SS14)</name>
    <dbReference type="NCBI Taxonomy" id="990650"/>
    <lineage>
        <taxon>Eukaryota</taxon>
        <taxon>Fungi</taxon>
        <taxon>Dikarya</taxon>
        <taxon>Basidiomycota</taxon>
        <taxon>Agaricomycotina</taxon>
        <taxon>Agaricomycetes</taxon>
        <taxon>Phallomycetidae</taxon>
        <taxon>Geastrales</taxon>
        <taxon>Sphaerobolaceae</taxon>
        <taxon>Sphaerobolus</taxon>
    </lineage>
</organism>
<dbReference type="AlphaFoldDB" id="A0A0C9UCX1"/>
<keyword evidence="2" id="KW-1185">Reference proteome</keyword>
<sequence>MQSSLSDINEFRVALEGNWLQTVRDHCLDRYCHFAGYVVLVRYNKSIEPKYKYSYMPSQLDLRLPVDDYSQGGIYLVNSIEPRDPIILPRKIPHIYGWFNATLCANRSFVYHSRHLHHFVQTVWRNDYFWDFFAKST</sequence>
<reference evidence="1 2" key="1">
    <citation type="submission" date="2014-06" db="EMBL/GenBank/DDBJ databases">
        <title>Evolutionary Origins and Diversification of the Mycorrhizal Mutualists.</title>
        <authorList>
            <consortium name="DOE Joint Genome Institute"/>
            <consortium name="Mycorrhizal Genomics Consortium"/>
            <person name="Kohler A."/>
            <person name="Kuo A."/>
            <person name="Nagy L.G."/>
            <person name="Floudas D."/>
            <person name="Copeland A."/>
            <person name="Barry K.W."/>
            <person name="Cichocki N."/>
            <person name="Veneault-Fourrey C."/>
            <person name="LaButti K."/>
            <person name="Lindquist E.A."/>
            <person name="Lipzen A."/>
            <person name="Lundell T."/>
            <person name="Morin E."/>
            <person name="Murat C."/>
            <person name="Riley R."/>
            <person name="Ohm R."/>
            <person name="Sun H."/>
            <person name="Tunlid A."/>
            <person name="Henrissat B."/>
            <person name="Grigoriev I.V."/>
            <person name="Hibbett D.S."/>
            <person name="Martin F."/>
        </authorList>
    </citation>
    <scope>NUCLEOTIDE SEQUENCE [LARGE SCALE GENOMIC DNA]</scope>
    <source>
        <strain evidence="1 2">SS14</strain>
    </source>
</reference>
<evidence type="ECO:0000313" key="2">
    <source>
        <dbReference type="Proteomes" id="UP000054279"/>
    </source>
</evidence>